<dbReference type="HAMAP" id="MF_00472">
    <property type="entry name" value="UbiG"/>
    <property type="match status" value="1"/>
</dbReference>
<dbReference type="EMBL" id="ML119106">
    <property type="protein sequence ID" value="RPB17129.1"/>
    <property type="molecule type" value="Genomic_DNA"/>
</dbReference>
<dbReference type="FunCoup" id="A0A3N4L6M3">
    <property type="interactions" value="327"/>
</dbReference>
<keyword evidence="3 5" id="KW-0831">Ubiquinone biosynthesis</keyword>
<dbReference type="CDD" id="cd02440">
    <property type="entry name" value="AdoMet_MTases"/>
    <property type="match status" value="1"/>
</dbReference>
<dbReference type="NCBIfam" id="TIGR01983">
    <property type="entry name" value="UbiG"/>
    <property type="match status" value="1"/>
</dbReference>
<dbReference type="PANTHER" id="PTHR43464">
    <property type="entry name" value="METHYLTRANSFERASE"/>
    <property type="match status" value="1"/>
</dbReference>
<evidence type="ECO:0000256" key="2">
    <source>
        <dbReference type="ARBA" id="ARBA00022679"/>
    </source>
</evidence>
<evidence type="ECO:0000256" key="3">
    <source>
        <dbReference type="ARBA" id="ARBA00022688"/>
    </source>
</evidence>
<keyword evidence="2 5" id="KW-0808">Transferase</keyword>
<name>A0A3N4L6M3_9PEZI</name>
<dbReference type="GO" id="GO:0031314">
    <property type="term" value="C:extrinsic component of mitochondrial inner membrane"/>
    <property type="evidence" value="ECO:0007669"/>
    <property type="project" value="UniProtKB-UniRule"/>
</dbReference>
<evidence type="ECO:0000256" key="1">
    <source>
        <dbReference type="ARBA" id="ARBA00022603"/>
    </source>
</evidence>
<dbReference type="InterPro" id="IPR029063">
    <property type="entry name" value="SAM-dependent_MTases_sf"/>
</dbReference>
<feature type="binding site" evidence="5">
    <location>
        <position position="72"/>
    </location>
    <ligand>
        <name>S-adenosyl-L-methionine</name>
        <dbReference type="ChEBI" id="CHEBI:59789"/>
    </ligand>
</feature>
<keyword evidence="5" id="KW-0479">Metal-binding</keyword>
<keyword evidence="5" id="KW-0496">Mitochondrion</keyword>
<feature type="binding site" evidence="5">
    <location>
        <position position="200"/>
    </location>
    <ligand>
        <name>Mg(2+)</name>
        <dbReference type="ChEBI" id="CHEBI:18420"/>
    </ligand>
</feature>
<dbReference type="SUPFAM" id="SSF53335">
    <property type="entry name" value="S-adenosyl-L-methionine-dependent methyltransferases"/>
    <property type="match status" value="1"/>
</dbReference>
<comment type="catalytic activity">
    <reaction evidence="5">
        <text>a 3-demethylubiquinone + S-adenosyl-L-methionine = a ubiquinone + S-adenosyl-L-homocysteine</text>
        <dbReference type="Rhea" id="RHEA:81215"/>
        <dbReference type="Rhea" id="RHEA-COMP:9565"/>
        <dbReference type="Rhea" id="RHEA-COMP:19654"/>
        <dbReference type="ChEBI" id="CHEBI:16389"/>
        <dbReference type="ChEBI" id="CHEBI:57856"/>
        <dbReference type="ChEBI" id="CHEBI:59789"/>
        <dbReference type="ChEBI" id="CHEBI:231825"/>
    </reaction>
</comment>
<feature type="binding site" evidence="5">
    <location>
        <position position="199"/>
    </location>
    <ligand>
        <name>S-adenosyl-L-methionine</name>
        <dbReference type="ChEBI" id="CHEBI:59789"/>
    </ligand>
</feature>
<dbReference type="PANTHER" id="PTHR43464:SF19">
    <property type="entry name" value="UBIQUINONE BIOSYNTHESIS O-METHYLTRANSFERASE, MITOCHONDRIAL"/>
    <property type="match status" value="1"/>
</dbReference>
<accession>A0A3N4L6M3</accession>
<comment type="catalytic activity">
    <reaction evidence="5">
        <text>a 3-demethylubiquinol + S-adenosyl-L-methionine = a ubiquinol + S-adenosyl-L-homocysteine + H(+)</text>
        <dbReference type="Rhea" id="RHEA:44380"/>
        <dbReference type="Rhea" id="RHEA-COMP:9566"/>
        <dbReference type="Rhea" id="RHEA-COMP:10914"/>
        <dbReference type="ChEBI" id="CHEBI:15378"/>
        <dbReference type="ChEBI" id="CHEBI:17976"/>
        <dbReference type="ChEBI" id="CHEBI:57856"/>
        <dbReference type="ChEBI" id="CHEBI:59789"/>
        <dbReference type="ChEBI" id="CHEBI:84422"/>
        <dbReference type="EC" id="2.1.1.64"/>
    </reaction>
</comment>
<keyword evidence="7" id="KW-1185">Reference proteome</keyword>
<proteinExistence type="inferred from homology"/>
<gene>
    <name evidence="5" type="primary">COQ3</name>
    <name evidence="6" type="ORF">P167DRAFT_515351</name>
</gene>
<feature type="binding site" evidence="5">
    <location>
        <position position="203"/>
    </location>
    <ligand>
        <name>Mg(2+)</name>
        <dbReference type="ChEBI" id="CHEBI:18420"/>
    </ligand>
</feature>
<dbReference type="InParanoid" id="A0A3N4L6M3"/>
<dbReference type="Gene3D" id="3.40.50.150">
    <property type="entry name" value="Vaccinia Virus protein VP39"/>
    <property type="match status" value="1"/>
</dbReference>
<dbReference type="EC" id="2.1.1.-" evidence="5"/>
<keyword evidence="6" id="KW-0830">Ubiquinone</keyword>
<comment type="subunit">
    <text evidence="5">Component of a multi-subunit COQ enzyme complex, composed of at least COQ3, COQ4, COQ5, COQ6, COQ7 and COQ9.</text>
</comment>
<dbReference type="Pfam" id="PF13489">
    <property type="entry name" value="Methyltransf_23"/>
    <property type="match status" value="1"/>
</dbReference>
<reference evidence="6 7" key="1">
    <citation type="journal article" date="2018" name="Nat. Ecol. Evol.">
        <title>Pezizomycetes genomes reveal the molecular basis of ectomycorrhizal truffle lifestyle.</title>
        <authorList>
            <person name="Murat C."/>
            <person name="Payen T."/>
            <person name="Noel B."/>
            <person name="Kuo A."/>
            <person name="Morin E."/>
            <person name="Chen J."/>
            <person name="Kohler A."/>
            <person name="Krizsan K."/>
            <person name="Balestrini R."/>
            <person name="Da Silva C."/>
            <person name="Montanini B."/>
            <person name="Hainaut M."/>
            <person name="Levati E."/>
            <person name="Barry K.W."/>
            <person name="Belfiori B."/>
            <person name="Cichocki N."/>
            <person name="Clum A."/>
            <person name="Dockter R.B."/>
            <person name="Fauchery L."/>
            <person name="Guy J."/>
            <person name="Iotti M."/>
            <person name="Le Tacon F."/>
            <person name="Lindquist E.A."/>
            <person name="Lipzen A."/>
            <person name="Malagnac F."/>
            <person name="Mello A."/>
            <person name="Molinier V."/>
            <person name="Miyauchi S."/>
            <person name="Poulain J."/>
            <person name="Riccioni C."/>
            <person name="Rubini A."/>
            <person name="Sitrit Y."/>
            <person name="Splivallo R."/>
            <person name="Traeger S."/>
            <person name="Wang M."/>
            <person name="Zifcakova L."/>
            <person name="Wipf D."/>
            <person name="Zambonelli A."/>
            <person name="Paolocci F."/>
            <person name="Nowrousian M."/>
            <person name="Ottonello S."/>
            <person name="Baldrian P."/>
            <person name="Spatafora J.W."/>
            <person name="Henrissat B."/>
            <person name="Nagy L.G."/>
            <person name="Aury J.M."/>
            <person name="Wincker P."/>
            <person name="Grigoriev I.V."/>
            <person name="Bonfante P."/>
            <person name="Martin F.M."/>
        </authorList>
    </citation>
    <scope>NUCLEOTIDE SEQUENCE [LARGE SCALE GENOMIC DNA]</scope>
    <source>
        <strain evidence="6 7">CCBAS932</strain>
    </source>
</reference>
<dbReference type="OrthoDB" id="3265906at2759"/>
<dbReference type="Proteomes" id="UP000277580">
    <property type="component" value="Unassembled WGS sequence"/>
</dbReference>
<comment type="cofactor">
    <cofactor evidence="5">
        <name>Mg(2+)</name>
        <dbReference type="ChEBI" id="CHEBI:18420"/>
    </cofactor>
</comment>
<dbReference type="GO" id="GO:0032259">
    <property type="term" value="P:methylation"/>
    <property type="evidence" value="ECO:0007669"/>
    <property type="project" value="UniProtKB-KW"/>
</dbReference>
<evidence type="ECO:0000313" key="6">
    <source>
        <dbReference type="EMBL" id="RPB17129.1"/>
    </source>
</evidence>
<comment type="catalytic activity">
    <reaction evidence="5">
        <text>a 3,4-dihydroxy-5-(all-trans-polyprenyl)benzoate + S-adenosyl-L-methionine = a 4-hydroxy-3-methoxy-5-(all-trans-polyprenyl)benzoate + S-adenosyl-L-homocysteine + H(+)</text>
        <dbReference type="Rhea" id="RHEA:44452"/>
        <dbReference type="Rhea" id="RHEA-COMP:10930"/>
        <dbReference type="Rhea" id="RHEA-COMP:10931"/>
        <dbReference type="ChEBI" id="CHEBI:15378"/>
        <dbReference type="ChEBI" id="CHEBI:57856"/>
        <dbReference type="ChEBI" id="CHEBI:59789"/>
        <dbReference type="ChEBI" id="CHEBI:64694"/>
        <dbReference type="ChEBI" id="CHEBI:84443"/>
        <dbReference type="EC" id="2.1.1.114"/>
    </reaction>
</comment>
<keyword evidence="5" id="KW-0999">Mitochondrion inner membrane</keyword>
<evidence type="ECO:0000313" key="7">
    <source>
        <dbReference type="Proteomes" id="UP000277580"/>
    </source>
</evidence>
<protein>
    <recommendedName>
        <fullName evidence="5">Ubiquinone biosynthesis O-methyltransferase, mitochondrial</fullName>
    </recommendedName>
    <alternativeName>
        <fullName evidence="5">3-demethylubiquinol 3-O-methyltransferase</fullName>
        <ecNumber evidence="5">2.1.1.64</ecNumber>
    </alternativeName>
    <alternativeName>
        <fullName evidence="5">3-demethylubiquinone 3-O-methyltransferase</fullName>
        <ecNumber evidence="5">2.1.1.-</ecNumber>
    </alternativeName>
    <alternativeName>
        <fullName evidence="5">Polyprenyldihydroxybenzoate methyltransferase</fullName>
        <ecNumber evidence="5">2.1.1.114</ecNumber>
    </alternativeName>
</protein>
<dbReference type="AlphaFoldDB" id="A0A3N4L6M3"/>
<keyword evidence="1 5" id="KW-0489">Methyltransferase</keyword>
<comment type="pathway">
    <text evidence="5">Cofactor biosynthesis; ubiquinone biosynthesis.</text>
</comment>
<comment type="similarity">
    <text evidence="5">Belongs to the class I-like SAM-binding methyltransferase superfamily. UbiG/COQ3 family.</text>
</comment>
<feature type="binding site" evidence="5">
    <location>
        <position position="146"/>
    </location>
    <ligand>
        <name>S-adenosyl-L-methionine</name>
        <dbReference type="ChEBI" id="CHEBI:59789"/>
    </ligand>
</feature>
<dbReference type="GO" id="GO:0061542">
    <property type="term" value="F:3-demethylubiquinol 3-O-methyltransferase activity"/>
    <property type="evidence" value="ECO:0007669"/>
    <property type="project" value="UniProtKB-UniRule"/>
</dbReference>
<keyword evidence="5" id="KW-0472">Membrane</keyword>
<evidence type="ECO:0000256" key="4">
    <source>
        <dbReference type="ARBA" id="ARBA00022691"/>
    </source>
</evidence>
<dbReference type="EC" id="2.1.1.114" evidence="5"/>
<dbReference type="GO" id="GO:0010420">
    <property type="term" value="F:polyprenyldihydroxybenzoate methyltransferase activity"/>
    <property type="evidence" value="ECO:0007669"/>
    <property type="project" value="UniProtKB-UniRule"/>
</dbReference>
<dbReference type="InterPro" id="IPR010233">
    <property type="entry name" value="UbiG_MeTrfase"/>
</dbReference>
<comment type="function">
    <text evidence="5">O-methyltransferase required for two non-consecutive steps during ubiquinone biosynthesis. Catalyzes the 2 O-methylation of 3,4-dihydroxy-5-(all-trans-polyprenyl)benzoic acid into 4-hydroxy-3-methoxy-5-(all-trans-polyprenyl)benzoic acid. Also catalyzes the last step of ubiquinone biosynthesis by mediating methylation of 3-demethylubiquinone into ubiquinone. Also able to mediate the methylation of 3-demethylubiquinol into ubiquinol.</text>
</comment>
<feature type="binding site" evidence="5">
    <location>
        <position position="204"/>
    </location>
    <ligand>
        <name>Mg(2+)</name>
        <dbReference type="ChEBI" id="CHEBI:18420"/>
    </ligand>
</feature>
<dbReference type="EC" id="2.1.1.64" evidence="5"/>
<feature type="binding site" evidence="5">
    <location>
        <position position="123"/>
    </location>
    <ligand>
        <name>S-adenosyl-L-methionine</name>
        <dbReference type="ChEBI" id="CHEBI:59789"/>
    </ligand>
</feature>
<sequence>MSSRLLRRLPQTLPLSTPLRRAPLAFPLSRQHSTGSGTSVDPTEISHFDGLASTWWDPHGSSRLLHLMNPLRLHFIQTCLLRGTPVPPTPSARGTESVGADPIAAVQGHRESEEGGLRYLDIGCGGGILAEALARLKSTRSVVGVDASSGVLEVAEAHRRMDPGLVKGGRLRYENCVVEELGGRLKGEERGGFDVVTMMEVIEHVPHPHAFLYTAMSHVRPGGWLCLSTISRSWISYLTTVFVAEDVLGIVPRGTHDWNKYLNAEELEGFFHAQKNWGSGGGMVTMGCMYLPGLGWKEVKGGEKVGNYFFGVRRDLE</sequence>
<dbReference type="GO" id="GO:0120537">
    <property type="term" value="F:3-demethylubiquinone 3-O-methyltransferase activity"/>
    <property type="evidence" value="ECO:0007669"/>
    <property type="project" value="RHEA"/>
</dbReference>
<evidence type="ECO:0000256" key="5">
    <source>
        <dbReference type="HAMAP-Rule" id="MF_03190"/>
    </source>
</evidence>
<dbReference type="GO" id="GO:0046872">
    <property type="term" value="F:metal ion binding"/>
    <property type="evidence" value="ECO:0007669"/>
    <property type="project" value="UniProtKB-KW"/>
</dbReference>
<keyword evidence="4 5" id="KW-0949">S-adenosyl-L-methionine</keyword>
<keyword evidence="5" id="KW-0460">Magnesium</keyword>
<dbReference type="UniPathway" id="UPA00232"/>
<comment type="subcellular location">
    <subcellularLocation>
        <location evidence="5">Mitochondrion inner membrane</location>
        <topology evidence="5">Peripheral membrane protein</topology>
        <orientation evidence="5">Matrix side</orientation>
    </subcellularLocation>
</comment>
<dbReference type="STRING" id="1392247.A0A3N4L6M3"/>
<organism evidence="6 7">
    <name type="scientific">Morchella conica CCBAS932</name>
    <dbReference type="NCBI Taxonomy" id="1392247"/>
    <lineage>
        <taxon>Eukaryota</taxon>
        <taxon>Fungi</taxon>
        <taxon>Dikarya</taxon>
        <taxon>Ascomycota</taxon>
        <taxon>Pezizomycotina</taxon>
        <taxon>Pezizomycetes</taxon>
        <taxon>Pezizales</taxon>
        <taxon>Morchellaceae</taxon>
        <taxon>Morchella</taxon>
    </lineage>
</organism>